<evidence type="ECO:0000313" key="2">
    <source>
        <dbReference type="Proteomes" id="UP001472677"/>
    </source>
</evidence>
<protein>
    <submittedName>
        <fullName evidence="1">Uncharacterized protein</fullName>
    </submittedName>
</protein>
<keyword evidence="2" id="KW-1185">Reference proteome</keyword>
<reference evidence="1 2" key="1">
    <citation type="journal article" date="2024" name="G3 (Bethesda)">
        <title>Genome assembly of Hibiscus sabdariffa L. provides insights into metabolisms of medicinal natural products.</title>
        <authorList>
            <person name="Kim T."/>
        </authorList>
    </citation>
    <scope>NUCLEOTIDE SEQUENCE [LARGE SCALE GENOMIC DNA]</scope>
    <source>
        <strain evidence="1">TK-2024</strain>
        <tissue evidence="1">Old leaves</tissue>
    </source>
</reference>
<gene>
    <name evidence="1" type="ORF">V6N12_067409</name>
</gene>
<dbReference type="Proteomes" id="UP001472677">
    <property type="component" value="Unassembled WGS sequence"/>
</dbReference>
<organism evidence="1 2">
    <name type="scientific">Hibiscus sabdariffa</name>
    <name type="common">roselle</name>
    <dbReference type="NCBI Taxonomy" id="183260"/>
    <lineage>
        <taxon>Eukaryota</taxon>
        <taxon>Viridiplantae</taxon>
        <taxon>Streptophyta</taxon>
        <taxon>Embryophyta</taxon>
        <taxon>Tracheophyta</taxon>
        <taxon>Spermatophyta</taxon>
        <taxon>Magnoliopsida</taxon>
        <taxon>eudicotyledons</taxon>
        <taxon>Gunneridae</taxon>
        <taxon>Pentapetalae</taxon>
        <taxon>rosids</taxon>
        <taxon>malvids</taxon>
        <taxon>Malvales</taxon>
        <taxon>Malvaceae</taxon>
        <taxon>Malvoideae</taxon>
        <taxon>Hibiscus</taxon>
    </lineage>
</organism>
<accession>A0ABR2BEA3</accession>
<sequence>MNPNISKGCWGWGGRGAEAAKESACALLSFACCRSQFWWLLKESINCASSIEVETGDLKETLQELTTIPKRKILLLISHHVLVHN</sequence>
<name>A0ABR2BEA3_9ROSI</name>
<dbReference type="EMBL" id="JBBPBM010000128">
    <property type="protein sequence ID" value="KAK8505443.1"/>
    <property type="molecule type" value="Genomic_DNA"/>
</dbReference>
<evidence type="ECO:0000313" key="1">
    <source>
        <dbReference type="EMBL" id="KAK8505443.1"/>
    </source>
</evidence>
<proteinExistence type="predicted"/>
<comment type="caution">
    <text evidence="1">The sequence shown here is derived from an EMBL/GenBank/DDBJ whole genome shotgun (WGS) entry which is preliminary data.</text>
</comment>